<dbReference type="SUPFAM" id="SSF50978">
    <property type="entry name" value="WD40 repeat-like"/>
    <property type="match status" value="1"/>
</dbReference>
<keyword evidence="1" id="KW-0853">WD repeat</keyword>
<accession>A0A1X0P7A3</accession>
<proteinExistence type="predicted"/>
<organism evidence="3 4">
    <name type="scientific">Trypanosoma theileri</name>
    <dbReference type="NCBI Taxonomy" id="67003"/>
    <lineage>
        <taxon>Eukaryota</taxon>
        <taxon>Discoba</taxon>
        <taxon>Euglenozoa</taxon>
        <taxon>Kinetoplastea</taxon>
        <taxon>Metakinetoplastina</taxon>
        <taxon>Trypanosomatida</taxon>
        <taxon>Trypanosomatidae</taxon>
        <taxon>Trypanosoma</taxon>
    </lineage>
</organism>
<dbReference type="AlphaFoldDB" id="A0A1X0P7A3"/>
<evidence type="ECO:0000256" key="2">
    <source>
        <dbReference type="SAM" id="MobiDB-lite"/>
    </source>
</evidence>
<dbReference type="Pfam" id="PF00400">
    <property type="entry name" value="WD40"/>
    <property type="match status" value="3"/>
</dbReference>
<gene>
    <name evidence="3" type="ORF">TM35_000021400</name>
</gene>
<keyword evidence="3" id="KW-0808">Transferase</keyword>
<reference evidence="3 4" key="1">
    <citation type="submission" date="2017-03" db="EMBL/GenBank/DDBJ databases">
        <title>An alternative strategy for trypanosome survival in the mammalian bloodstream revealed through genome and transcriptome analysis of the ubiquitous bovine parasite Trypanosoma (Megatrypanum) theileri.</title>
        <authorList>
            <person name="Kelly S."/>
            <person name="Ivens A."/>
            <person name="Mott A."/>
            <person name="O'Neill E."/>
            <person name="Emms D."/>
            <person name="Macleod O."/>
            <person name="Voorheis P."/>
            <person name="Matthews J."/>
            <person name="Matthews K."/>
            <person name="Carrington M."/>
        </authorList>
    </citation>
    <scope>NUCLEOTIDE SEQUENCE [LARGE SCALE GENOMIC DNA]</scope>
    <source>
        <strain evidence="3">Edinburgh</strain>
    </source>
</reference>
<feature type="compositionally biased region" description="Acidic residues" evidence="2">
    <location>
        <begin position="443"/>
        <end position="492"/>
    </location>
</feature>
<keyword evidence="3" id="KW-0418">Kinase</keyword>
<dbReference type="PROSITE" id="PS50294">
    <property type="entry name" value="WD_REPEATS_REGION"/>
    <property type="match status" value="2"/>
</dbReference>
<dbReference type="InterPro" id="IPR036322">
    <property type="entry name" value="WD40_repeat_dom_sf"/>
</dbReference>
<dbReference type="Proteomes" id="UP000192257">
    <property type="component" value="Unassembled WGS sequence"/>
</dbReference>
<feature type="region of interest" description="Disordered" evidence="2">
    <location>
        <begin position="211"/>
        <end position="278"/>
    </location>
</feature>
<dbReference type="EMBL" id="NBCO01000002">
    <property type="protein sequence ID" value="ORC92814.1"/>
    <property type="molecule type" value="Genomic_DNA"/>
</dbReference>
<protein>
    <submittedName>
        <fullName evidence="3">Serine/threonine protein kinase</fullName>
    </submittedName>
</protein>
<feature type="region of interest" description="Disordered" evidence="2">
    <location>
        <begin position="410"/>
        <end position="493"/>
    </location>
</feature>
<dbReference type="SMART" id="SM00320">
    <property type="entry name" value="WD40"/>
    <property type="match status" value="3"/>
</dbReference>
<evidence type="ECO:0000313" key="4">
    <source>
        <dbReference type="Proteomes" id="UP000192257"/>
    </source>
</evidence>
<dbReference type="VEuPathDB" id="TriTrypDB:TM35_000021400"/>
<feature type="compositionally biased region" description="Polar residues" evidence="2">
    <location>
        <begin position="238"/>
        <end position="253"/>
    </location>
</feature>
<feature type="repeat" description="WD" evidence="1">
    <location>
        <begin position="129"/>
        <end position="171"/>
    </location>
</feature>
<dbReference type="InterPro" id="IPR045182">
    <property type="entry name" value="JINGUBANG-like"/>
</dbReference>
<dbReference type="RefSeq" id="XP_028886880.1">
    <property type="nucleotide sequence ID" value="XM_029021458.1"/>
</dbReference>
<dbReference type="PROSITE" id="PS50082">
    <property type="entry name" value="WD_REPEATS_2"/>
    <property type="match status" value="2"/>
</dbReference>
<keyword evidence="4" id="KW-1185">Reference proteome</keyword>
<dbReference type="PANTHER" id="PTHR22844">
    <property type="entry name" value="F-BOX AND WD40 DOMAIN PROTEIN"/>
    <property type="match status" value="1"/>
</dbReference>
<name>A0A1X0P7A3_9TRYP</name>
<evidence type="ECO:0000256" key="1">
    <source>
        <dbReference type="PROSITE-ProRule" id="PRU00221"/>
    </source>
</evidence>
<keyword evidence="3" id="KW-0723">Serine/threonine-protein kinase</keyword>
<feature type="compositionally biased region" description="Basic and acidic residues" evidence="2">
    <location>
        <begin position="414"/>
        <end position="435"/>
    </location>
</feature>
<feature type="repeat" description="WD" evidence="1">
    <location>
        <begin position="172"/>
        <end position="205"/>
    </location>
</feature>
<dbReference type="InterPro" id="IPR015943">
    <property type="entry name" value="WD40/YVTN_repeat-like_dom_sf"/>
</dbReference>
<dbReference type="GeneID" id="39981238"/>
<dbReference type="STRING" id="67003.A0A1X0P7A3"/>
<evidence type="ECO:0000313" key="3">
    <source>
        <dbReference type="EMBL" id="ORC92814.1"/>
    </source>
</evidence>
<sequence length="586" mass="64910">MAGRTITSLCLLTEENPPPLFVGREDGTVEQYYSPDAASYGKPVLTFYGHSKTVTGIAAPSFEEVYTCSMDGTIRQWSTDTDQEHTKRCVQVSNLSTPLRCMAVHEGRIYAGGNDGCLYVIEGSRTSAWSGHKDALSCIAFGVEEGQLIITGGYDNHIRVWDANLGKTIRVLVGHQNHVKCLRVAAAGELLFSFGRDLTMRIWRLPELTDETDEEPQYTGGDSGRQATVSFREPAVTSRKSATEYTGSDSGPTATDEDSNDTKENKQESNSALEGETGKNDISAADLYRAAAKEAAKVKSALKVRPEPPIRQLKPVGTIEIPELPHLVTAMRDEAAYCFIGASDGYILGINARSLSKTVLQFLSRNTAKVRADTRETRQTLRLAINAIKKRCRKAIRDKKRELIRAAKKAKAAKKAEERKERAAARATARAEKAAARAAARAEDDEDEEYEEEEADEDEEYDSQEGQESGEDDEQQEEEEEDPLALLDDDQREELTTFRKAQEKERDDEILKLRTAAEKRNVEVGRIGSATFDTTRDQFFRLSFTNFKKIGGEAVQALALLPDGTCYAAQSDRVMRVDLTPGITYL</sequence>
<comment type="caution">
    <text evidence="3">The sequence shown here is derived from an EMBL/GenBank/DDBJ whole genome shotgun (WGS) entry which is preliminary data.</text>
</comment>
<dbReference type="OrthoDB" id="1068471at2759"/>
<dbReference type="Gene3D" id="2.130.10.10">
    <property type="entry name" value="YVTN repeat-like/Quinoprotein amine dehydrogenase"/>
    <property type="match status" value="1"/>
</dbReference>
<dbReference type="GO" id="GO:0004674">
    <property type="term" value="F:protein serine/threonine kinase activity"/>
    <property type="evidence" value="ECO:0007669"/>
    <property type="project" value="UniProtKB-KW"/>
</dbReference>
<dbReference type="InterPro" id="IPR001680">
    <property type="entry name" value="WD40_rpt"/>
</dbReference>
<dbReference type="PANTHER" id="PTHR22844:SF387">
    <property type="entry name" value="F3I6.5 PROTEIN"/>
    <property type="match status" value="1"/>
</dbReference>